<keyword evidence="3" id="KW-1185">Reference proteome</keyword>
<evidence type="ECO:0000313" key="2">
    <source>
        <dbReference type="EMBL" id="SDJ92629.1"/>
    </source>
</evidence>
<keyword evidence="1" id="KW-1133">Transmembrane helix</keyword>
<dbReference type="RefSeq" id="WP_092703479.1">
    <property type="nucleotide sequence ID" value="NZ_FNFC01000012.1"/>
</dbReference>
<dbReference type="STRING" id="890420.SAMN05216226_11217"/>
<evidence type="ECO:0000313" key="3">
    <source>
        <dbReference type="Proteomes" id="UP000198856"/>
    </source>
</evidence>
<feature type="transmembrane region" description="Helical" evidence="1">
    <location>
        <begin position="20"/>
        <end position="53"/>
    </location>
</feature>
<evidence type="ECO:0000256" key="1">
    <source>
        <dbReference type="SAM" id="Phobius"/>
    </source>
</evidence>
<protein>
    <submittedName>
        <fullName evidence="2">Uncharacterized protein</fullName>
    </submittedName>
</protein>
<sequence length="63" mass="6592">MTEETESSLPIARGTLRVVYLVGIALNVVALTVAAAAGETVGALTLGLIIVYLGVRYRMLDVS</sequence>
<dbReference type="Proteomes" id="UP000198856">
    <property type="component" value="Unassembled WGS sequence"/>
</dbReference>
<gene>
    <name evidence="2" type="ORF">SAMN05216226_11217</name>
</gene>
<accession>A0A1G8XPX0</accession>
<organism evidence="2 3">
    <name type="scientific">Halovenus aranensis</name>
    <dbReference type="NCBI Taxonomy" id="890420"/>
    <lineage>
        <taxon>Archaea</taxon>
        <taxon>Methanobacteriati</taxon>
        <taxon>Methanobacteriota</taxon>
        <taxon>Stenosarchaea group</taxon>
        <taxon>Halobacteria</taxon>
        <taxon>Halobacteriales</taxon>
        <taxon>Haloarculaceae</taxon>
        <taxon>Halovenus</taxon>
    </lineage>
</organism>
<name>A0A1G8XPX0_9EURY</name>
<keyword evidence="1" id="KW-0472">Membrane</keyword>
<keyword evidence="1" id="KW-0812">Transmembrane</keyword>
<proteinExistence type="predicted"/>
<reference evidence="2 3" key="1">
    <citation type="submission" date="2016-10" db="EMBL/GenBank/DDBJ databases">
        <authorList>
            <person name="de Groot N.N."/>
        </authorList>
    </citation>
    <scope>NUCLEOTIDE SEQUENCE [LARGE SCALE GENOMIC DNA]</scope>
    <source>
        <strain evidence="2 3">IBRC-M10015</strain>
    </source>
</reference>
<dbReference type="AlphaFoldDB" id="A0A1G8XPX0"/>
<dbReference type="EMBL" id="FNFC01000012">
    <property type="protein sequence ID" value="SDJ92629.1"/>
    <property type="molecule type" value="Genomic_DNA"/>
</dbReference>